<feature type="chain" id="PRO_5002116974" evidence="1">
    <location>
        <begin position="20"/>
        <end position="206"/>
    </location>
</feature>
<name>A0A0B7ITX4_9PROT</name>
<protein>
    <submittedName>
        <fullName evidence="2">Uncharacterized protein</fullName>
    </submittedName>
</protein>
<keyword evidence="3" id="KW-1185">Reference proteome</keyword>
<proteinExistence type="predicted"/>
<evidence type="ECO:0000256" key="1">
    <source>
        <dbReference type="SAM" id="SignalP"/>
    </source>
</evidence>
<dbReference type="Proteomes" id="UP000056322">
    <property type="component" value="Chromosome 1"/>
</dbReference>
<dbReference type="EMBL" id="LN794158">
    <property type="protein sequence ID" value="CEN55674.1"/>
    <property type="molecule type" value="Genomic_DNA"/>
</dbReference>
<dbReference type="InterPro" id="IPR045767">
    <property type="entry name" value="DUF6134"/>
</dbReference>
<evidence type="ECO:0000313" key="2">
    <source>
        <dbReference type="EMBL" id="CEN55674.1"/>
    </source>
</evidence>
<sequence length="206" mass="23618">MTKLLISCFFLSMPFVAEAQSWNFDVSMDGKPIGTHQFVLSDKENNQQTLKSEAKFNIKILSISFFKYHHQANEVWENNCLKKLEAKTQENSKTTIVKGLQEKAIFKLSTPALAEINTECVMTFAYWNPKILQQKKLLNPQTGDYLNANISALGQETIVVKGQQVKAEHYKIDTAKFKIDIWYGQDDEWLALQSLTEDGRIDYALK</sequence>
<accession>A0A0B7ITX4</accession>
<dbReference type="OrthoDB" id="5761531at2"/>
<organism evidence="2 3">
    <name type="scientific">Candidatus Methylopumilus turicensis</name>
    <dbReference type="NCBI Taxonomy" id="1581680"/>
    <lineage>
        <taxon>Bacteria</taxon>
        <taxon>Pseudomonadati</taxon>
        <taxon>Pseudomonadota</taxon>
        <taxon>Betaproteobacteria</taxon>
        <taxon>Nitrosomonadales</taxon>
        <taxon>Methylophilaceae</taxon>
        <taxon>Candidatus Methylopumilus</taxon>
    </lineage>
</organism>
<dbReference type="HOGENOM" id="CLU_083030_0_0_4"/>
<dbReference type="Pfam" id="PF19630">
    <property type="entry name" value="DUF6134"/>
    <property type="match status" value="1"/>
</dbReference>
<gene>
    <name evidence="2" type="ORF">BN1209_0631</name>
</gene>
<feature type="signal peptide" evidence="1">
    <location>
        <begin position="1"/>
        <end position="19"/>
    </location>
</feature>
<dbReference type="STRING" id="1581680.BN1209_0631"/>
<evidence type="ECO:0000313" key="3">
    <source>
        <dbReference type="Proteomes" id="UP000056322"/>
    </source>
</evidence>
<reference evidence="3" key="1">
    <citation type="submission" date="2014-12" db="EMBL/GenBank/DDBJ databases">
        <authorList>
            <person name="Salcher M.M."/>
        </authorList>
    </citation>
    <scope>NUCLEOTIDE SEQUENCE [LARGE SCALE GENOMIC DNA]</scope>
    <source>
        <strain evidence="3">MMS-10A-171</strain>
    </source>
</reference>
<dbReference type="AlphaFoldDB" id="A0A0B7ITX4"/>
<dbReference type="KEGG" id="mbac:BN1209_0631"/>
<keyword evidence="1" id="KW-0732">Signal</keyword>
<dbReference type="RefSeq" id="WP_045750910.1">
    <property type="nucleotide sequence ID" value="NZ_LN794158.1"/>
</dbReference>